<dbReference type="SUPFAM" id="SSF52540">
    <property type="entry name" value="P-loop containing nucleoside triphosphate hydrolases"/>
    <property type="match status" value="2"/>
</dbReference>
<dbReference type="PROSITE" id="PS00211">
    <property type="entry name" value="ABC_TRANSPORTER_1"/>
    <property type="match status" value="2"/>
</dbReference>
<evidence type="ECO:0000256" key="6">
    <source>
        <dbReference type="ARBA" id="ARBA00022741"/>
    </source>
</evidence>
<gene>
    <name evidence="11" type="ORF">E6C48_11710</name>
</gene>
<name>A0ABY2Q6V4_9HYPH</name>
<keyword evidence="3" id="KW-0813">Transport</keyword>
<keyword evidence="8" id="KW-1278">Translocase</keyword>
<dbReference type="InterPro" id="IPR027417">
    <property type="entry name" value="P-loop_NTPase"/>
</dbReference>
<evidence type="ECO:0000259" key="10">
    <source>
        <dbReference type="PROSITE" id="PS50893"/>
    </source>
</evidence>
<keyword evidence="5" id="KW-0997">Cell inner membrane</keyword>
<dbReference type="NCBIfam" id="NF008453">
    <property type="entry name" value="PRK11308.1"/>
    <property type="match status" value="2"/>
</dbReference>
<reference evidence="11 12" key="1">
    <citation type="submission" date="2019-04" db="EMBL/GenBank/DDBJ databases">
        <title>Mesorhizobium composti sp. nov., isolated from compost.</title>
        <authorList>
            <person name="Lin S.-Y."/>
            <person name="Hameed A."/>
            <person name="Hsieh Y.-T."/>
            <person name="Young C.-C."/>
        </authorList>
    </citation>
    <scope>NUCLEOTIDE SEQUENCE [LARGE SCALE GENOMIC DNA]</scope>
    <source>
        <strain evidence="11 12">CC-YTH430</strain>
    </source>
</reference>
<dbReference type="PANTHER" id="PTHR43297">
    <property type="entry name" value="OLIGOPEPTIDE TRANSPORT ATP-BINDING PROTEIN APPD"/>
    <property type="match status" value="1"/>
</dbReference>
<comment type="similarity">
    <text evidence="2">Belongs to the ABC transporter superfamily.</text>
</comment>
<organism evidence="11 12">
    <name type="scientific">Ollibium composti</name>
    <dbReference type="NCBI Taxonomy" id="2675109"/>
    <lineage>
        <taxon>Bacteria</taxon>
        <taxon>Pseudomonadati</taxon>
        <taxon>Pseudomonadota</taxon>
        <taxon>Alphaproteobacteria</taxon>
        <taxon>Hyphomicrobiales</taxon>
        <taxon>Phyllobacteriaceae</taxon>
        <taxon>Ollibium</taxon>
    </lineage>
</organism>
<evidence type="ECO:0000313" key="11">
    <source>
        <dbReference type="EMBL" id="THF56982.1"/>
    </source>
</evidence>
<evidence type="ECO:0000313" key="12">
    <source>
        <dbReference type="Proteomes" id="UP000306441"/>
    </source>
</evidence>
<dbReference type="CDD" id="cd03257">
    <property type="entry name" value="ABC_NikE_OppD_transporters"/>
    <property type="match status" value="2"/>
</dbReference>
<evidence type="ECO:0000256" key="1">
    <source>
        <dbReference type="ARBA" id="ARBA00004417"/>
    </source>
</evidence>
<keyword evidence="6" id="KW-0547">Nucleotide-binding</keyword>
<dbReference type="NCBIfam" id="TIGR01727">
    <property type="entry name" value="oligo_HPY"/>
    <property type="match status" value="1"/>
</dbReference>
<dbReference type="SMART" id="SM00382">
    <property type="entry name" value="AAA"/>
    <property type="match status" value="2"/>
</dbReference>
<keyword evidence="12" id="KW-1185">Reference proteome</keyword>
<keyword evidence="4" id="KW-1003">Cell membrane</keyword>
<comment type="caution">
    <text evidence="11">The sequence shown here is derived from an EMBL/GenBank/DDBJ whole genome shotgun (WGS) entry which is preliminary data.</text>
</comment>
<accession>A0ABY2Q6V4</accession>
<keyword evidence="7 11" id="KW-0067">ATP-binding</keyword>
<dbReference type="InterPro" id="IPR003593">
    <property type="entry name" value="AAA+_ATPase"/>
</dbReference>
<evidence type="ECO:0000256" key="8">
    <source>
        <dbReference type="ARBA" id="ARBA00022967"/>
    </source>
</evidence>
<evidence type="ECO:0000256" key="2">
    <source>
        <dbReference type="ARBA" id="ARBA00005417"/>
    </source>
</evidence>
<feature type="domain" description="ABC transporter" evidence="10">
    <location>
        <begin position="4"/>
        <end position="254"/>
    </location>
</feature>
<evidence type="ECO:0000256" key="4">
    <source>
        <dbReference type="ARBA" id="ARBA00022475"/>
    </source>
</evidence>
<dbReference type="PANTHER" id="PTHR43297:SF14">
    <property type="entry name" value="ATPASE AAA-TYPE CORE DOMAIN-CONTAINING PROTEIN"/>
    <property type="match status" value="1"/>
</dbReference>
<evidence type="ECO:0000256" key="3">
    <source>
        <dbReference type="ARBA" id="ARBA00022448"/>
    </source>
</evidence>
<evidence type="ECO:0000256" key="9">
    <source>
        <dbReference type="ARBA" id="ARBA00023136"/>
    </source>
</evidence>
<dbReference type="InterPro" id="IPR003439">
    <property type="entry name" value="ABC_transporter-like_ATP-bd"/>
</dbReference>
<dbReference type="GO" id="GO:0005524">
    <property type="term" value="F:ATP binding"/>
    <property type="evidence" value="ECO:0007669"/>
    <property type="project" value="UniProtKB-KW"/>
</dbReference>
<protein>
    <submittedName>
        <fullName evidence="11">ABC transporter ATP-binding protein</fullName>
    </submittedName>
</protein>
<keyword evidence="9" id="KW-0472">Membrane</keyword>
<dbReference type="NCBIfam" id="NF007739">
    <property type="entry name" value="PRK10419.1"/>
    <property type="match status" value="2"/>
</dbReference>
<dbReference type="Pfam" id="PF00005">
    <property type="entry name" value="ABC_tran"/>
    <property type="match status" value="2"/>
</dbReference>
<dbReference type="PROSITE" id="PS50893">
    <property type="entry name" value="ABC_TRANSPORTER_2"/>
    <property type="match status" value="2"/>
</dbReference>
<dbReference type="InterPro" id="IPR050388">
    <property type="entry name" value="ABC_Ni/Peptide_Import"/>
</dbReference>
<dbReference type="Proteomes" id="UP000306441">
    <property type="component" value="Unassembled WGS sequence"/>
</dbReference>
<dbReference type="InterPro" id="IPR013563">
    <property type="entry name" value="Oligopep_ABC_C"/>
</dbReference>
<feature type="domain" description="ABC transporter" evidence="10">
    <location>
        <begin position="353"/>
        <end position="592"/>
    </location>
</feature>
<dbReference type="EMBL" id="SSNY01000006">
    <property type="protein sequence ID" value="THF56982.1"/>
    <property type="molecule type" value="Genomic_DNA"/>
</dbReference>
<evidence type="ECO:0000256" key="5">
    <source>
        <dbReference type="ARBA" id="ARBA00022519"/>
    </source>
</evidence>
<dbReference type="Gene3D" id="3.40.50.300">
    <property type="entry name" value="P-loop containing nucleotide triphosphate hydrolases"/>
    <property type="match status" value="2"/>
</dbReference>
<dbReference type="Pfam" id="PF08352">
    <property type="entry name" value="oligo_HPY"/>
    <property type="match status" value="2"/>
</dbReference>
<dbReference type="RefSeq" id="WP_136357357.1">
    <property type="nucleotide sequence ID" value="NZ_SSNY01000006.1"/>
</dbReference>
<sequence>MALLAANNLSVALTRGGSAFPAISDLSFQLEPGKILGLVGESGAGKSMIGRTIAQLLPSGFSVTGGTLDFAGEDLVTMAPEKRRRLLGRDIAFIPQEPLSALNPVLTIGQQMREHLARIGKTEPARWREHALAMFAAVHLPHGAELLDKYPHQLSGGMCQRVLIAMAFASRPRLLVADEPTTALDVTIQARIVKLIEEMRQHEDTAVVFITHDLRLAAQICDQVLVLYAGRPAEYGPARDVFARPAHPYSRCLQLASPGMGSERRGLFILPERMPGLQAIKTLTGCRFADRCPNVVAQCRTSEPPLAKVDGERVAACIRPEATAAIEPPPAAAHAKVTGETVLEASGVSKDFVTRRRLFRAPATFRAVDKADFVLRENEFVGIVGESGSGKSTLARLVVGLESPSQGRLTLLGRDVTANRTSERAFRREHLQIVFQDPQSALNPRRRVAGIVTQAMEAAGGGTGTERLERARALLDEIGLAPETALRYPSQLSGGQKQRVNIARALCALPRVLVADEIVSGLDVSVQAQLLDLLLRLRQERGFSMLFISHDLSVVRYLCDRVLVMYRGEIVESGPTETVFAAPSHAYTRALLASVPPDDADAAWNRDDGGDLALVERA</sequence>
<proteinExistence type="inferred from homology"/>
<comment type="subcellular location">
    <subcellularLocation>
        <location evidence="1">Cell inner membrane</location>
        <topology evidence="1">Peripheral membrane protein</topology>
    </subcellularLocation>
</comment>
<evidence type="ECO:0000256" key="7">
    <source>
        <dbReference type="ARBA" id="ARBA00022840"/>
    </source>
</evidence>
<dbReference type="InterPro" id="IPR017871">
    <property type="entry name" value="ABC_transporter-like_CS"/>
</dbReference>